<dbReference type="AlphaFoldDB" id="A0A0L9U858"/>
<dbReference type="InterPro" id="IPR045242">
    <property type="entry name" value="Syntaxin"/>
</dbReference>
<evidence type="ECO:0000256" key="6">
    <source>
        <dbReference type="ARBA" id="ARBA00022989"/>
    </source>
</evidence>
<dbReference type="STRING" id="3914.A0A0L9U858"/>
<evidence type="ECO:0000313" key="14">
    <source>
        <dbReference type="Proteomes" id="UP000053144"/>
    </source>
</evidence>
<keyword evidence="5" id="KW-0653">Protein transport</keyword>
<dbReference type="PROSITE" id="PS50192">
    <property type="entry name" value="T_SNARE"/>
    <property type="match status" value="1"/>
</dbReference>
<dbReference type="PANTHER" id="PTHR19957:SF124">
    <property type="entry name" value="SYNTAXIN-8"/>
    <property type="match status" value="1"/>
</dbReference>
<dbReference type="FunFam" id="1.20.5.110:FF:000037">
    <property type="entry name" value="Putative syntaxin-71-like"/>
    <property type="match status" value="1"/>
</dbReference>
<keyword evidence="7" id="KW-0175">Coiled coil</keyword>
<evidence type="ECO:0000256" key="7">
    <source>
        <dbReference type="ARBA" id="ARBA00023054"/>
    </source>
</evidence>
<dbReference type="GO" id="GO:0048278">
    <property type="term" value="P:vesicle docking"/>
    <property type="evidence" value="ECO:0007669"/>
    <property type="project" value="TreeGrafter"/>
</dbReference>
<dbReference type="PROSITE" id="PS00914">
    <property type="entry name" value="SYNTAXIN"/>
    <property type="match status" value="1"/>
</dbReference>
<evidence type="ECO:0000256" key="5">
    <source>
        <dbReference type="ARBA" id="ARBA00022927"/>
    </source>
</evidence>
<name>A0A0L9U858_PHAAN</name>
<keyword evidence="8" id="KW-0472">Membrane</keyword>
<feature type="domain" description="T-SNARE coiled-coil homology" evidence="12">
    <location>
        <begin position="170"/>
        <end position="232"/>
    </location>
</feature>
<protein>
    <recommendedName>
        <fullName evidence="12">t-SNARE coiled-coil homology domain-containing protein</fullName>
    </recommendedName>
</protein>
<sequence length="336" mass="37758">MSVIDILTRVDSICKKYDKYDVEKQKDSNISADDAFAKLYASVDAEIETLLQKAETASKEKSKASTVAINAEIRRTKAKLLEEVPKLQRLAMKKVKGLSSQEFAARNDLVLALPDRIQAIPDGTPAVPKQTGSWAASASRPGIKFDSDGQFDDEYFHQTEESSRFRQEYEMRKLKQDQGLDMIAEGLDTLKNMAHDMNEELDRQVPLMDEIDAKVDKASSDLKNTNVRLRDTVNQLSPYLVYCLVSTCLPEYCKFDNVEILAASSSASKAVSKGTSSPSTPIQMDDHRKRKTYTSNTNKQGSNECKGKEKAEQEGENGDEFRERKGNWKMNSELEK</sequence>
<reference evidence="14" key="1">
    <citation type="journal article" date="2015" name="Proc. Natl. Acad. Sci. U.S.A.">
        <title>Genome sequencing of adzuki bean (Vigna angularis) provides insight into high starch and low fat accumulation and domestication.</title>
        <authorList>
            <person name="Yang K."/>
            <person name="Tian Z."/>
            <person name="Chen C."/>
            <person name="Luo L."/>
            <person name="Zhao B."/>
            <person name="Wang Z."/>
            <person name="Yu L."/>
            <person name="Li Y."/>
            <person name="Sun Y."/>
            <person name="Li W."/>
            <person name="Chen Y."/>
            <person name="Li Y."/>
            <person name="Zhang Y."/>
            <person name="Ai D."/>
            <person name="Zhao J."/>
            <person name="Shang C."/>
            <person name="Ma Y."/>
            <person name="Wu B."/>
            <person name="Wang M."/>
            <person name="Gao L."/>
            <person name="Sun D."/>
            <person name="Zhang P."/>
            <person name="Guo F."/>
            <person name="Wang W."/>
            <person name="Li Y."/>
            <person name="Wang J."/>
            <person name="Varshney R.K."/>
            <person name="Wang J."/>
            <person name="Ling H.Q."/>
            <person name="Wan P."/>
        </authorList>
    </citation>
    <scope>NUCLEOTIDE SEQUENCE</scope>
    <source>
        <strain evidence="14">cv. Jingnong 6</strain>
    </source>
</reference>
<dbReference type="GO" id="GO:0012505">
    <property type="term" value="C:endomembrane system"/>
    <property type="evidence" value="ECO:0007669"/>
    <property type="project" value="TreeGrafter"/>
</dbReference>
<feature type="region of interest" description="Disordered" evidence="11">
    <location>
        <begin position="266"/>
        <end position="336"/>
    </location>
</feature>
<dbReference type="InterPro" id="IPR006012">
    <property type="entry name" value="Syntaxin/epimorphin_CS"/>
</dbReference>
<evidence type="ECO:0000256" key="11">
    <source>
        <dbReference type="SAM" id="MobiDB-lite"/>
    </source>
</evidence>
<evidence type="ECO:0000256" key="8">
    <source>
        <dbReference type="ARBA" id="ARBA00023136"/>
    </source>
</evidence>
<dbReference type="Gramene" id="KOM38983">
    <property type="protein sequence ID" value="KOM38983"/>
    <property type="gene ID" value="LR48_Vigan03g236500"/>
</dbReference>
<dbReference type="GO" id="GO:0031201">
    <property type="term" value="C:SNARE complex"/>
    <property type="evidence" value="ECO:0007669"/>
    <property type="project" value="TreeGrafter"/>
</dbReference>
<keyword evidence="4" id="KW-0812">Transmembrane</keyword>
<evidence type="ECO:0000256" key="10">
    <source>
        <dbReference type="ARBA" id="ARBA00061857"/>
    </source>
</evidence>
<proteinExistence type="inferred from homology"/>
<dbReference type="SUPFAM" id="SSF58038">
    <property type="entry name" value="SNARE fusion complex"/>
    <property type="match status" value="1"/>
</dbReference>
<feature type="compositionally biased region" description="Low complexity" evidence="11">
    <location>
        <begin position="266"/>
        <end position="277"/>
    </location>
</feature>
<keyword evidence="6" id="KW-1133">Transmembrane helix</keyword>
<evidence type="ECO:0000256" key="3">
    <source>
        <dbReference type="ARBA" id="ARBA00022448"/>
    </source>
</evidence>
<keyword evidence="3" id="KW-0813">Transport</keyword>
<comment type="subcellular location">
    <subcellularLocation>
        <location evidence="1">Membrane</location>
        <topology evidence="1">Single-pass membrane protein</topology>
    </subcellularLocation>
</comment>
<dbReference type="GO" id="GO:0006886">
    <property type="term" value="P:intracellular protein transport"/>
    <property type="evidence" value="ECO:0007669"/>
    <property type="project" value="InterPro"/>
</dbReference>
<comment type="similarity">
    <text evidence="2">Belongs to the syntaxin family.</text>
</comment>
<dbReference type="PANTHER" id="PTHR19957">
    <property type="entry name" value="SYNTAXIN"/>
    <property type="match status" value="1"/>
</dbReference>
<gene>
    <name evidence="13" type="ORF">LR48_Vigan03g236500</name>
</gene>
<evidence type="ECO:0000256" key="4">
    <source>
        <dbReference type="ARBA" id="ARBA00022692"/>
    </source>
</evidence>
<evidence type="ECO:0000256" key="1">
    <source>
        <dbReference type="ARBA" id="ARBA00004167"/>
    </source>
</evidence>
<organism evidence="13 14">
    <name type="scientific">Phaseolus angularis</name>
    <name type="common">Azuki bean</name>
    <name type="synonym">Vigna angularis</name>
    <dbReference type="NCBI Taxonomy" id="3914"/>
    <lineage>
        <taxon>Eukaryota</taxon>
        <taxon>Viridiplantae</taxon>
        <taxon>Streptophyta</taxon>
        <taxon>Embryophyta</taxon>
        <taxon>Tracheophyta</taxon>
        <taxon>Spermatophyta</taxon>
        <taxon>Magnoliopsida</taxon>
        <taxon>eudicotyledons</taxon>
        <taxon>Gunneridae</taxon>
        <taxon>Pentapetalae</taxon>
        <taxon>rosids</taxon>
        <taxon>fabids</taxon>
        <taxon>Fabales</taxon>
        <taxon>Fabaceae</taxon>
        <taxon>Papilionoideae</taxon>
        <taxon>50 kb inversion clade</taxon>
        <taxon>NPAAA clade</taxon>
        <taxon>indigoferoid/millettioid clade</taxon>
        <taxon>Phaseoleae</taxon>
        <taxon>Vigna</taxon>
    </lineage>
</organism>
<evidence type="ECO:0000256" key="9">
    <source>
        <dbReference type="ARBA" id="ARBA00054128"/>
    </source>
</evidence>
<dbReference type="CDD" id="cd15841">
    <property type="entry name" value="SNARE_Qc"/>
    <property type="match status" value="1"/>
</dbReference>
<dbReference type="InterPro" id="IPR000727">
    <property type="entry name" value="T_SNARE_dom"/>
</dbReference>
<feature type="compositionally biased region" description="Basic and acidic residues" evidence="11">
    <location>
        <begin position="305"/>
        <end position="336"/>
    </location>
</feature>
<dbReference type="Gene3D" id="1.20.5.110">
    <property type="match status" value="1"/>
</dbReference>
<dbReference type="SMART" id="SM00397">
    <property type="entry name" value="t_SNARE"/>
    <property type="match status" value="1"/>
</dbReference>
<evidence type="ECO:0000259" key="12">
    <source>
        <dbReference type="PROSITE" id="PS50192"/>
    </source>
</evidence>
<dbReference type="OMA" id="GQEYEMR"/>
<dbReference type="Proteomes" id="UP000053144">
    <property type="component" value="Chromosome 3"/>
</dbReference>
<dbReference type="GO" id="GO:0006906">
    <property type="term" value="P:vesicle fusion"/>
    <property type="evidence" value="ECO:0007669"/>
    <property type="project" value="TreeGrafter"/>
</dbReference>
<comment type="subunit">
    <text evidence="10">Part of the t-SNARE complex.</text>
</comment>
<feature type="compositionally biased region" description="Polar residues" evidence="11">
    <location>
        <begin position="293"/>
        <end position="303"/>
    </location>
</feature>
<evidence type="ECO:0000256" key="2">
    <source>
        <dbReference type="ARBA" id="ARBA00009063"/>
    </source>
</evidence>
<accession>A0A0L9U858</accession>
<dbReference type="GO" id="GO:0005484">
    <property type="term" value="F:SNAP receptor activity"/>
    <property type="evidence" value="ECO:0007669"/>
    <property type="project" value="InterPro"/>
</dbReference>
<dbReference type="EMBL" id="CM003373">
    <property type="protein sequence ID" value="KOM38983.1"/>
    <property type="molecule type" value="Genomic_DNA"/>
</dbReference>
<dbReference type="GO" id="GO:0000149">
    <property type="term" value="F:SNARE binding"/>
    <property type="evidence" value="ECO:0007669"/>
    <property type="project" value="TreeGrafter"/>
</dbReference>
<comment type="function">
    <text evidence="9">Vesicle trafficking protein that functions in the secretory pathway.</text>
</comment>
<evidence type="ECO:0000313" key="13">
    <source>
        <dbReference type="EMBL" id="KOM38983.1"/>
    </source>
</evidence>